<dbReference type="InterPro" id="IPR041577">
    <property type="entry name" value="RT_RNaseH_2"/>
</dbReference>
<evidence type="ECO:0000256" key="7">
    <source>
        <dbReference type="ARBA" id="ARBA00022759"/>
    </source>
</evidence>
<dbReference type="InterPro" id="IPR001878">
    <property type="entry name" value="Znf_CCHC"/>
</dbReference>
<dbReference type="Proteomes" id="UP000499080">
    <property type="component" value="Unassembled WGS sequence"/>
</dbReference>
<keyword evidence="14" id="KW-0862">Zinc</keyword>
<dbReference type="Pfam" id="PF00665">
    <property type="entry name" value="rve"/>
    <property type="match status" value="1"/>
</dbReference>
<dbReference type="Gene3D" id="1.10.340.70">
    <property type="match status" value="1"/>
</dbReference>
<dbReference type="CDD" id="cd01647">
    <property type="entry name" value="RT_LTR"/>
    <property type="match status" value="1"/>
</dbReference>
<dbReference type="GO" id="GO:0003964">
    <property type="term" value="F:RNA-directed DNA polymerase activity"/>
    <property type="evidence" value="ECO:0007669"/>
    <property type="project" value="UniProtKB-KW"/>
</dbReference>
<feature type="domain" description="Integrase catalytic" evidence="18">
    <location>
        <begin position="1148"/>
        <end position="1307"/>
    </location>
</feature>
<feature type="domain" description="Reverse transcriptase" evidence="17">
    <location>
        <begin position="611"/>
        <end position="791"/>
    </location>
</feature>
<evidence type="ECO:0000256" key="1">
    <source>
        <dbReference type="ARBA" id="ARBA00012493"/>
    </source>
</evidence>
<evidence type="ECO:0000313" key="19">
    <source>
        <dbReference type="EMBL" id="GBN52305.1"/>
    </source>
</evidence>
<dbReference type="GO" id="GO:0004519">
    <property type="term" value="F:endonuclease activity"/>
    <property type="evidence" value="ECO:0007669"/>
    <property type="project" value="UniProtKB-KW"/>
</dbReference>
<evidence type="ECO:0000256" key="14">
    <source>
        <dbReference type="PROSITE-ProRule" id="PRU00047"/>
    </source>
</evidence>
<dbReference type="InterPro" id="IPR036875">
    <property type="entry name" value="Znf_CCHC_sf"/>
</dbReference>
<keyword evidence="8" id="KW-0378">Hydrolase</keyword>
<keyword evidence="14" id="KW-0479">Metal-binding</keyword>
<evidence type="ECO:0000256" key="3">
    <source>
        <dbReference type="ARBA" id="ARBA00022679"/>
    </source>
</evidence>
<evidence type="ECO:0000256" key="10">
    <source>
        <dbReference type="ARBA" id="ARBA00022908"/>
    </source>
</evidence>
<dbReference type="CDD" id="cd09274">
    <property type="entry name" value="RNase_HI_RT_Ty3"/>
    <property type="match status" value="1"/>
</dbReference>
<reference evidence="19 20" key="1">
    <citation type="journal article" date="2019" name="Sci. Rep.">
        <title>Orb-weaving spider Araneus ventricosus genome elucidates the spidroin gene catalogue.</title>
        <authorList>
            <person name="Kono N."/>
            <person name="Nakamura H."/>
            <person name="Ohtoshi R."/>
            <person name="Moran D.A.P."/>
            <person name="Shinohara A."/>
            <person name="Yoshida Y."/>
            <person name="Fujiwara M."/>
            <person name="Mori M."/>
            <person name="Tomita M."/>
            <person name="Arakawa K."/>
        </authorList>
    </citation>
    <scope>NUCLEOTIDE SEQUENCE [LARGE SCALE GENOMIC DNA]</scope>
</reference>
<dbReference type="Pfam" id="PF17921">
    <property type="entry name" value="Integrase_H2C2"/>
    <property type="match status" value="1"/>
</dbReference>
<keyword evidence="2" id="KW-0645">Protease</keyword>
<dbReference type="FunFam" id="3.30.420.10:FF:000032">
    <property type="entry name" value="Retrovirus-related Pol polyprotein from transposon 297-like Protein"/>
    <property type="match status" value="1"/>
</dbReference>
<keyword evidence="9" id="KW-0460">Magnesium</keyword>
<dbReference type="SUPFAM" id="SSF57756">
    <property type="entry name" value="Retrovirus zinc finger-like domains"/>
    <property type="match status" value="1"/>
</dbReference>
<dbReference type="PANTHER" id="PTHR37984">
    <property type="entry name" value="PROTEIN CBG26694"/>
    <property type="match status" value="1"/>
</dbReference>
<dbReference type="EMBL" id="BGPR01011643">
    <property type="protein sequence ID" value="GBN52305.1"/>
    <property type="molecule type" value="Genomic_DNA"/>
</dbReference>
<keyword evidence="5" id="KW-0540">Nuclease</keyword>
<dbReference type="InterPro" id="IPR043128">
    <property type="entry name" value="Rev_trsase/Diguanyl_cyclase"/>
</dbReference>
<evidence type="ECO:0000256" key="8">
    <source>
        <dbReference type="ARBA" id="ARBA00022801"/>
    </source>
</evidence>
<dbReference type="GO" id="GO:0003677">
    <property type="term" value="F:DNA binding"/>
    <property type="evidence" value="ECO:0007669"/>
    <property type="project" value="UniProtKB-KW"/>
</dbReference>
<dbReference type="SUPFAM" id="SSF58113">
    <property type="entry name" value="Apolipoprotein A-I"/>
    <property type="match status" value="1"/>
</dbReference>
<dbReference type="InterPro" id="IPR036397">
    <property type="entry name" value="RNaseH_sf"/>
</dbReference>
<dbReference type="OrthoDB" id="6437448at2759"/>
<dbReference type="PANTHER" id="PTHR37984:SF5">
    <property type="entry name" value="PROTEIN NYNRIN-LIKE"/>
    <property type="match status" value="1"/>
</dbReference>
<dbReference type="Pfam" id="PF00078">
    <property type="entry name" value="RVT_1"/>
    <property type="match status" value="1"/>
</dbReference>
<dbReference type="Gene3D" id="3.10.20.370">
    <property type="match status" value="1"/>
</dbReference>
<keyword evidence="12" id="KW-0238">DNA-binding</keyword>
<dbReference type="FunFam" id="3.10.20.370:FF:000001">
    <property type="entry name" value="Retrovirus-related Pol polyprotein from transposon 17.6-like protein"/>
    <property type="match status" value="1"/>
</dbReference>
<organism evidence="19 20">
    <name type="scientific">Araneus ventricosus</name>
    <name type="common">Orbweaver spider</name>
    <name type="synonym">Epeira ventricosa</name>
    <dbReference type="NCBI Taxonomy" id="182803"/>
    <lineage>
        <taxon>Eukaryota</taxon>
        <taxon>Metazoa</taxon>
        <taxon>Ecdysozoa</taxon>
        <taxon>Arthropoda</taxon>
        <taxon>Chelicerata</taxon>
        <taxon>Arachnida</taxon>
        <taxon>Araneae</taxon>
        <taxon>Araneomorphae</taxon>
        <taxon>Entelegynae</taxon>
        <taxon>Araneoidea</taxon>
        <taxon>Araneidae</taxon>
        <taxon>Araneus</taxon>
    </lineage>
</organism>
<dbReference type="InterPro" id="IPR041588">
    <property type="entry name" value="Integrase_H2C2"/>
</dbReference>
<dbReference type="GO" id="GO:0042575">
    <property type="term" value="C:DNA polymerase complex"/>
    <property type="evidence" value="ECO:0007669"/>
    <property type="project" value="UniProtKB-ARBA"/>
</dbReference>
<keyword evidence="14" id="KW-0863">Zinc-finger</keyword>
<keyword evidence="4" id="KW-0548">Nucleotidyltransferase</keyword>
<dbReference type="InterPro" id="IPR012337">
    <property type="entry name" value="RNaseH-like_sf"/>
</dbReference>
<evidence type="ECO:0000256" key="5">
    <source>
        <dbReference type="ARBA" id="ARBA00022722"/>
    </source>
</evidence>
<evidence type="ECO:0000256" key="2">
    <source>
        <dbReference type="ARBA" id="ARBA00022670"/>
    </source>
</evidence>
<dbReference type="GO" id="GO:0008270">
    <property type="term" value="F:zinc ion binding"/>
    <property type="evidence" value="ECO:0007669"/>
    <property type="project" value="UniProtKB-KW"/>
</dbReference>
<evidence type="ECO:0000256" key="15">
    <source>
        <dbReference type="SAM" id="MobiDB-lite"/>
    </source>
</evidence>
<proteinExistence type="predicted"/>
<keyword evidence="13" id="KW-0511">Multifunctional enzyme</keyword>
<protein>
    <recommendedName>
        <fullName evidence="1">RNA-directed DNA polymerase</fullName>
        <ecNumber evidence="1">2.7.7.49</ecNumber>
    </recommendedName>
</protein>
<keyword evidence="7" id="KW-0255">Endonuclease</keyword>
<dbReference type="InterPro" id="IPR043502">
    <property type="entry name" value="DNA/RNA_pol_sf"/>
</dbReference>
<keyword evidence="20" id="KW-1185">Reference proteome</keyword>
<dbReference type="PROSITE" id="PS50158">
    <property type="entry name" value="ZF_CCHC"/>
    <property type="match status" value="1"/>
</dbReference>
<dbReference type="EC" id="2.7.7.49" evidence="1"/>
<dbReference type="Gene3D" id="3.30.420.10">
    <property type="entry name" value="Ribonuclease H-like superfamily/Ribonuclease H"/>
    <property type="match status" value="1"/>
</dbReference>
<dbReference type="Pfam" id="PF17919">
    <property type="entry name" value="RT_RNaseH_2"/>
    <property type="match status" value="1"/>
</dbReference>
<gene>
    <name evidence="19" type="primary">TY3B-I_619</name>
    <name evidence="19" type="ORF">AVEN_126219_1</name>
</gene>
<keyword evidence="6" id="KW-0064">Aspartyl protease</keyword>
<name>A0A4Y2PK02_ARAVE</name>
<dbReference type="Gene3D" id="1.20.120.20">
    <property type="entry name" value="Apolipoprotein"/>
    <property type="match status" value="1"/>
</dbReference>
<dbReference type="FunFam" id="1.10.340.70:FF:000001">
    <property type="entry name" value="Retrovirus-related Pol polyprotein from transposon gypsy-like Protein"/>
    <property type="match status" value="1"/>
</dbReference>
<dbReference type="PROSITE" id="PS00141">
    <property type="entry name" value="ASP_PROTEASE"/>
    <property type="match status" value="1"/>
</dbReference>
<evidence type="ECO:0000256" key="4">
    <source>
        <dbReference type="ARBA" id="ARBA00022695"/>
    </source>
</evidence>
<comment type="caution">
    <text evidence="19">The sequence shown here is derived from an EMBL/GenBank/DDBJ whole genome shotgun (WGS) entry which is preliminary data.</text>
</comment>
<evidence type="ECO:0000256" key="12">
    <source>
        <dbReference type="ARBA" id="ARBA00023125"/>
    </source>
</evidence>
<sequence length="1388" mass="158587">MVNTRSQTKMADNADLLALLAEMKKSMEKGQEEKKDRMEKGQEEMKDRMEKGQEEMRKGQEEMRKGQEEMKKEQEEMKNQIQSHVESKVGEIKDHVNSCIEKIEEDVQSMKREIGEVKGEVERKIEEVEDKVQGKIEEVKEKVQGKIGDLEKRLSELEDRPIHFPANPDLTYSRPTVKSLTFDGQTSWTVFKTQFNVVSSANGWNNRVKASQLVASLRGSATEVLQGIPSANLMDLMTIENALEARFGDSHLTQFYRTELKTRRQKPGESLQVLAVDVERLMSLAYAECPQDVRDSLAAQYFVDAIRDEDTQHATRLMDTKDLKSALAYSMKYEAAKTVSKTSRNVRSIEVEDGTGKEKDEKFDCLLKTLEKLLNSHVAGKKNTPRGNPNVTCWKCNKKGHLQRECQTILPNREKLMYGRPTGRRLPFVNKAPEEGLKVSALCGGRNGLYLEGSICGIPCLMLVDTGANVTLTSSPERCPCGGHTRLKKGAIPARVLNLDQEHKTIDKGAVIATCEPVVDIVARPQEFSESIRLPSILENLEGLNEEQRTAVKELLQEFQNLFSTSDSDVGRCNMTQHRINTGNHPPIKQYPRRLPLAKKEEAERLVKEMVDNGIIEESSGPWASPIVLVKKKDGSTRFRVDYRKLNEITIKDSYSLPRIDDTLDALNGSQWFSTLDLKSGYWQVEIQPEDKEKTAFTTRQGLWQFKVMPFGLCNAPATFERLMETVLRGLTSEACLVYLDDIIILGRTFQEHLNNIPDGVKTDPENTKAVVDWPRPETVHDLRSFLGLCTYYRLFVRNFSAIERPLHKLTEARSNFNWTEECEKSFNSLKQALITSPVLTYPRTNKEFILDTDASNEGIGVVLSQKIGNEECVIAYFSKSLGKPERNYCVTRKELLAIMKSIQHFHHYLYGRKFLLRTDHASLRWPLNFREPEGQIARWIQRLQEYDFEIQHRKGTSHGNADALSRRPCKESCKHCTNAERKFGMETDISVKVLKTEDAWSSSEVQKTQLEDPAIRPILERKLNSEDRPSWQEIAPESPETNRHWALWDSLHLKDGVLYRKWESDDGSSCHWQLILPKSRIQEVLRETHDSASGGHFGVMKTLSKTRERFYWDRLRADVEKWCREGHACGARKGPKTRTKGRLQRYNVGAPFERMALDILGPLPVTTKGNRYVLVLMDYFTKWPETIPIPDQEASTVAEELVRACISRYGVPMILHSDQGTNFNSALFTELCNLLGILKTRTTALHPESDGMVERFNRTILNHLSLFVSKNQTEWDTHLPLFLLAYRSADHEATGCTPADILFGRTLRMPCDILFGRPSDTPSSPNEYLNNLEARLESVLAFARERIKLASERMKTRYDSGATGHHFKEGDQVWMYNPKRRRGLSPK</sequence>
<dbReference type="SMART" id="SM00343">
    <property type="entry name" value="ZnF_C2HC"/>
    <property type="match status" value="1"/>
</dbReference>
<evidence type="ECO:0000256" key="9">
    <source>
        <dbReference type="ARBA" id="ARBA00022842"/>
    </source>
</evidence>
<dbReference type="GO" id="GO:0006508">
    <property type="term" value="P:proteolysis"/>
    <property type="evidence" value="ECO:0007669"/>
    <property type="project" value="UniProtKB-KW"/>
</dbReference>
<dbReference type="InterPro" id="IPR001584">
    <property type="entry name" value="Integrase_cat-core"/>
</dbReference>
<evidence type="ECO:0000259" key="18">
    <source>
        <dbReference type="PROSITE" id="PS50994"/>
    </source>
</evidence>
<dbReference type="Pfam" id="PF00098">
    <property type="entry name" value="zf-CCHC"/>
    <property type="match status" value="1"/>
</dbReference>
<dbReference type="PROSITE" id="PS50994">
    <property type="entry name" value="INTEGRASE"/>
    <property type="match status" value="1"/>
</dbReference>
<accession>A0A4Y2PK02</accession>
<dbReference type="SUPFAM" id="SSF56672">
    <property type="entry name" value="DNA/RNA polymerases"/>
    <property type="match status" value="1"/>
</dbReference>
<keyword evidence="11" id="KW-0695">RNA-directed DNA polymerase</keyword>
<evidence type="ECO:0000313" key="20">
    <source>
        <dbReference type="Proteomes" id="UP000499080"/>
    </source>
</evidence>
<keyword evidence="3" id="KW-0808">Transferase</keyword>
<dbReference type="GO" id="GO:0004190">
    <property type="term" value="F:aspartic-type endopeptidase activity"/>
    <property type="evidence" value="ECO:0007669"/>
    <property type="project" value="UniProtKB-KW"/>
</dbReference>
<feature type="region of interest" description="Disordered" evidence="15">
    <location>
        <begin position="22"/>
        <end position="76"/>
    </location>
</feature>
<dbReference type="InterPro" id="IPR050951">
    <property type="entry name" value="Retrovirus_Pol_polyprotein"/>
</dbReference>
<evidence type="ECO:0000256" key="6">
    <source>
        <dbReference type="ARBA" id="ARBA00022750"/>
    </source>
</evidence>
<evidence type="ECO:0000259" key="17">
    <source>
        <dbReference type="PROSITE" id="PS50878"/>
    </source>
</evidence>
<evidence type="ECO:0000256" key="13">
    <source>
        <dbReference type="ARBA" id="ARBA00023268"/>
    </source>
</evidence>
<dbReference type="FunFam" id="3.10.10.10:FF:000007">
    <property type="entry name" value="Retrovirus-related Pol polyprotein from transposon 17.6-like Protein"/>
    <property type="match status" value="1"/>
</dbReference>
<dbReference type="PROSITE" id="PS50878">
    <property type="entry name" value="RT_POL"/>
    <property type="match status" value="1"/>
</dbReference>
<dbReference type="InterPro" id="IPR001969">
    <property type="entry name" value="Aspartic_peptidase_AS"/>
</dbReference>
<dbReference type="InterPro" id="IPR000477">
    <property type="entry name" value="RT_dom"/>
</dbReference>
<evidence type="ECO:0000259" key="16">
    <source>
        <dbReference type="PROSITE" id="PS50158"/>
    </source>
</evidence>
<dbReference type="GO" id="GO:0015074">
    <property type="term" value="P:DNA integration"/>
    <property type="evidence" value="ECO:0007669"/>
    <property type="project" value="UniProtKB-KW"/>
</dbReference>
<dbReference type="FunFam" id="3.30.70.270:FF:000020">
    <property type="entry name" value="Transposon Tf2-6 polyprotein-like Protein"/>
    <property type="match status" value="1"/>
</dbReference>
<keyword evidence="10" id="KW-0229">DNA integration</keyword>
<feature type="domain" description="CCHC-type" evidence="16">
    <location>
        <begin position="393"/>
        <end position="406"/>
    </location>
</feature>
<dbReference type="Gene3D" id="3.10.10.10">
    <property type="entry name" value="HIV Type 1 Reverse Transcriptase, subunit A, domain 1"/>
    <property type="match status" value="1"/>
</dbReference>
<dbReference type="Gene3D" id="3.30.70.270">
    <property type="match status" value="2"/>
</dbReference>
<evidence type="ECO:0000256" key="11">
    <source>
        <dbReference type="ARBA" id="ARBA00022918"/>
    </source>
</evidence>
<dbReference type="SUPFAM" id="SSF53098">
    <property type="entry name" value="Ribonuclease H-like"/>
    <property type="match status" value="1"/>
</dbReference>